<proteinExistence type="predicted"/>
<dbReference type="EMBL" id="CM011694">
    <property type="protein sequence ID" value="TMS04438.1"/>
    <property type="molecule type" value="Genomic_DNA"/>
</dbReference>
<gene>
    <name evidence="1" type="ORF">E3U43_009595</name>
</gene>
<sequence>MSSPIEADEDEVEDVEFVSFEDEITCHRARVTSTLDRLAQQVALEKKERANKCRAFKEKQILQKAHGQQELAFSSTNGINQEAKRCVDMWLKMPGVQPGTISGGFGRKRRSAPFPIKSSTKHTCPVINCGRVYENASLLEGHLKRFDHSPCDPTIKLKGCPSELFACAACGQHFQTKEAWKQHLESKVSSPTPGGHSITQTYQRIVCFACPSCYLFFNLRDECLQHMAASNHFTESLVMNETKGRALPVPIPQYVKNRLITLCKDATFSVRCSLCHKVLTSHQAAQAHFNVHCRQGCAVAKADKTVTQVMKQLQVRGQCSLCCIIFLSQTEIERHKESTQHDVEVNQTMEKAVLQYCRFSEIQHTSGAGDALGKRQSAGPETPFHKRNKKRSNDEEFPAKRKRLSQSVKDSTNRNSKTAWCCECGLQFSEEAAAKMHLLAVNQIFHQCGVCGKHMGESSITRLHMSRFHGGAHLSNFLFYCRKCKVEMPRYEDILSHVSEDHSGHTYFIEQEVPEELAAVRDAKPSTSTLHSPYTKSAVQQNTVEIASLKAQRTWMCRMCEDVFDSEKDVYRHCSDVSGHSFQRFICGHCPQKFFKESTVRRHCMNEHDGQIKSSHFCGLCDSMQFESEGEFLEHYKSLHSKDYYCMDDNVVEPTVVESTSHPSCPCMGSEKSKEEIKSTYTQCMRDLSSEGKCQYTCAPCSVSVPSYAQIKTHVHTKHPALNLDKTFDVECKVCLESFTGVPSFHKHYHSQHCPLEPCVSSRTCSKSIKAELTAVKIVNAVEIKPDANEIEDETLVKFLNMDQANKESEEHENESDDVMSVSADEARESAELEEALQRSLLEF</sequence>
<reference evidence="1" key="1">
    <citation type="submission" date="2018-11" db="EMBL/GenBank/DDBJ databases">
        <title>The sequence and de novo assembly of Larimichthys crocea genome using PacBio and Hi-C technologies.</title>
        <authorList>
            <person name="Xu P."/>
            <person name="Chen B."/>
            <person name="Zhou Z."/>
            <person name="Ke Q."/>
            <person name="Wu Y."/>
            <person name="Bai H."/>
            <person name="Pu F."/>
        </authorList>
    </citation>
    <scope>NUCLEOTIDE SEQUENCE</scope>
    <source>
        <tissue evidence="1">Muscle</tissue>
    </source>
</reference>
<keyword evidence="2" id="KW-1185">Reference proteome</keyword>
<organism evidence="1 2">
    <name type="scientific">Larimichthys crocea</name>
    <name type="common">Large yellow croaker</name>
    <name type="synonym">Pseudosciaena crocea</name>
    <dbReference type="NCBI Taxonomy" id="215358"/>
    <lineage>
        <taxon>Eukaryota</taxon>
        <taxon>Metazoa</taxon>
        <taxon>Chordata</taxon>
        <taxon>Craniata</taxon>
        <taxon>Vertebrata</taxon>
        <taxon>Euteleostomi</taxon>
        <taxon>Actinopterygii</taxon>
        <taxon>Neopterygii</taxon>
        <taxon>Teleostei</taxon>
        <taxon>Neoteleostei</taxon>
        <taxon>Acanthomorphata</taxon>
        <taxon>Eupercaria</taxon>
        <taxon>Sciaenidae</taxon>
        <taxon>Larimichthys</taxon>
    </lineage>
</organism>
<evidence type="ECO:0000313" key="1">
    <source>
        <dbReference type="EMBL" id="TMS04438.1"/>
    </source>
</evidence>
<accession>A0ACD3QBE1</accession>
<dbReference type="Proteomes" id="UP000793456">
    <property type="component" value="Chromosome XXI"/>
</dbReference>
<comment type="caution">
    <text evidence="1">The sequence shown here is derived from an EMBL/GenBank/DDBJ whole genome shotgun (WGS) entry which is preliminary data.</text>
</comment>
<evidence type="ECO:0000313" key="2">
    <source>
        <dbReference type="Proteomes" id="UP000793456"/>
    </source>
</evidence>
<protein>
    <submittedName>
        <fullName evidence="1">Uncharacterized protein</fullName>
    </submittedName>
</protein>
<name>A0ACD3QBE1_LARCR</name>